<comment type="subcellular location">
    <subcellularLocation>
        <location evidence="1">Cell membrane</location>
        <topology evidence="1">Multi-pass membrane protein</topology>
    </subcellularLocation>
</comment>
<protein>
    <submittedName>
        <fullName evidence="7">Putative MFS family arabinose efflux permease</fullName>
    </submittedName>
</protein>
<dbReference type="InterPro" id="IPR011701">
    <property type="entry name" value="MFS"/>
</dbReference>
<proteinExistence type="predicted"/>
<dbReference type="OrthoDB" id="4368225at2"/>
<feature type="transmembrane region" description="Helical" evidence="6">
    <location>
        <begin position="75"/>
        <end position="95"/>
    </location>
</feature>
<comment type="caution">
    <text evidence="7">The sequence shown here is derived from an EMBL/GenBank/DDBJ whole genome shotgun (WGS) entry which is preliminary data.</text>
</comment>
<keyword evidence="8" id="KW-1185">Reference proteome</keyword>
<dbReference type="Pfam" id="PF07690">
    <property type="entry name" value="MFS_1"/>
    <property type="match status" value="1"/>
</dbReference>
<feature type="transmembrane region" description="Helical" evidence="6">
    <location>
        <begin position="12"/>
        <end position="38"/>
    </location>
</feature>
<evidence type="ECO:0000256" key="3">
    <source>
        <dbReference type="ARBA" id="ARBA00022692"/>
    </source>
</evidence>
<keyword evidence="4 6" id="KW-1133">Transmembrane helix</keyword>
<dbReference type="AlphaFoldDB" id="A0A4R2PV72"/>
<evidence type="ECO:0000256" key="5">
    <source>
        <dbReference type="ARBA" id="ARBA00023136"/>
    </source>
</evidence>
<evidence type="ECO:0000256" key="6">
    <source>
        <dbReference type="SAM" id="Phobius"/>
    </source>
</evidence>
<dbReference type="GO" id="GO:0005886">
    <property type="term" value="C:plasma membrane"/>
    <property type="evidence" value="ECO:0007669"/>
    <property type="project" value="UniProtKB-SubCell"/>
</dbReference>
<dbReference type="GO" id="GO:0022857">
    <property type="term" value="F:transmembrane transporter activity"/>
    <property type="evidence" value="ECO:0007669"/>
    <property type="project" value="InterPro"/>
</dbReference>
<evidence type="ECO:0000256" key="2">
    <source>
        <dbReference type="ARBA" id="ARBA00022475"/>
    </source>
</evidence>
<keyword evidence="2" id="KW-1003">Cell membrane</keyword>
<dbReference type="Proteomes" id="UP000294835">
    <property type="component" value="Unassembled WGS sequence"/>
</dbReference>
<dbReference type="RefSeq" id="WP_132466211.1">
    <property type="nucleotide sequence ID" value="NZ_SLXP01000021.1"/>
</dbReference>
<name>A0A4R2PV72_9RHOB</name>
<keyword evidence="3 6" id="KW-0812">Transmembrane</keyword>
<dbReference type="Gene3D" id="1.20.1250.20">
    <property type="entry name" value="MFS general substrate transporter like domains"/>
    <property type="match status" value="1"/>
</dbReference>
<evidence type="ECO:0000313" key="7">
    <source>
        <dbReference type="EMBL" id="TCP38101.1"/>
    </source>
</evidence>
<feature type="transmembrane region" description="Helical" evidence="6">
    <location>
        <begin position="277"/>
        <end position="298"/>
    </location>
</feature>
<feature type="transmembrane region" description="Helical" evidence="6">
    <location>
        <begin position="125"/>
        <end position="146"/>
    </location>
</feature>
<dbReference type="InterPro" id="IPR036259">
    <property type="entry name" value="MFS_trans_sf"/>
</dbReference>
<dbReference type="PANTHER" id="PTHR23513:SF6">
    <property type="entry name" value="MAJOR FACILITATOR SUPERFAMILY ASSOCIATED DOMAIN-CONTAINING PROTEIN"/>
    <property type="match status" value="1"/>
</dbReference>
<evidence type="ECO:0000313" key="8">
    <source>
        <dbReference type="Proteomes" id="UP000294835"/>
    </source>
</evidence>
<dbReference type="PANTHER" id="PTHR23513">
    <property type="entry name" value="INTEGRAL MEMBRANE EFFLUX PROTEIN-RELATED"/>
    <property type="match status" value="1"/>
</dbReference>
<evidence type="ECO:0000256" key="4">
    <source>
        <dbReference type="ARBA" id="ARBA00022989"/>
    </source>
</evidence>
<accession>A0A4R2PV72</accession>
<keyword evidence="5 6" id="KW-0472">Membrane</keyword>
<reference evidence="7 8" key="1">
    <citation type="submission" date="2019-03" db="EMBL/GenBank/DDBJ databases">
        <title>Genomic Encyclopedia of Type Strains, Phase IV (KMG-IV): sequencing the most valuable type-strain genomes for metagenomic binning, comparative biology and taxonomic classification.</title>
        <authorList>
            <person name="Goeker M."/>
        </authorList>
    </citation>
    <scope>NUCLEOTIDE SEQUENCE [LARGE SCALE GENOMIC DNA]</scope>
    <source>
        <strain evidence="7 8">DSM 18063</strain>
    </source>
</reference>
<organism evidence="7 8">
    <name type="scientific">Rhodovulum marinum</name>
    <dbReference type="NCBI Taxonomy" id="320662"/>
    <lineage>
        <taxon>Bacteria</taxon>
        <taxon>Pseudomonadati</taxon>
        <taxon>Pseudomonadota</taxon>
        <taxon>Alphaproteobacteria</taxon>
        <taxon>Rhodobacterales</taxon>
        <taxon>Paracoccaceae</taxon>
        <taxon>Rhodovulum</taxon>
    </lineage>
</organism>
<gene>
    <name evidence="7" type="ORF">EV662_12125</name>
</gene>
<dbReference type="SUPFAM" id="SSF103473">
    <property type="entry name" value="MFS general substrate transporter"/>
    <property type="match status" value="1"/>
</dbReference>
<dbReference type="EMBL" id="SLXP01000021">
    <property type="protein sequence ID" value="TCP38101.1"/>
    <property type="molecule type" value="Genomic_DNA"/>
</dbReference>
<feature type="transmembrane region" description="Helical" evidence="6">
    <location>
        <begin position="158"/>
        <end position="177"/>
    </location>
</feature>
<sequence>MFDILVDRTYRHLFAAQVVALLGTGLATVALGPLACDLAGHHAALVLSRLAYELENILSPTLAALLLAVLSYDALFLGTALGFAASGGLVLSVLLPRPEPGSRRGFYDSTTRGIRIYLATPRLRGLLALNVAASAGGAMVLVNTVVLVRGGLGLSESAVAVAMGASGLGSMIAALVLPRLLDRLADRRVMSGGAALMVAELLGLAPAIGTAGLNWSALLLAWLVFGFGYSSVLTPTGRLLRRSSNPEDWPAVFAAQFALSHARWLVCYPLAGALMTLLGATAALVVLAGLALAGLALARRAWPARDPQVLPHRHENLPPSHPHLREGRPHAHPFVIDDLHRTWPEAQR</sequence>
<evidence type="ECO:0000256" key="1">
    <source>
        <dbReference type="ARBA" id="ARBA00004651"/>
    </source>
</evidence>